<keyword evidence="7" id="KW-1185">Reference proteome</keyword>
<dbReference type="InterPro" id="IPR010918">
    <property type="entry name" value="PurM-like_C_dom"/>
</dbReference>
<dbReference type="RefSeq" id="WP_278017681.1">
    <property type="nucleotide sequence ID" value="NZ_CP121106.1"/>
</dbReference>
<accession>A0ABY8FVX6</accession>
<feature type="binding site" evidence="2">
    <location>
        <position position="240"/>
    </location>
    <ligand>
        <name>substrate</name>
    </ligand>
</feature>
<keyword evidence="2 6" id="KW-0418">Kinase</keyword>
<dbReference type="InterPro" id="IPR016188">
    <property type="entry name" value="PurM-like_N"/>
</dbReference>
<comment type="similarity">
    <text evidence="2">Belongs to the thiamine-monophosphate kinase family.</text>
</comment>
<dbReference type="NCBIfam" id="TIGR01379">
    <property type="entry name" value="thiL"/>
    <property type="match status" value="1"/>
</dbReference>
<dbReference type="SUPFAM" id="SSF55326">
    <property type="entry name" value="PurM N-terminal domain-like"/>
    <property type="match status" value="1"/>
</dbReference>
<comment type="catalytic activity">
    <reaction evidence="2">
        <text>thiamine phosphate + ATP = thiamine diphosphate + ADP</text>
        <dbReference type="Rhea" id="RHEA:15913"/>
        <dbReference type="ChEBI" id="CHEBI:30616"/>
        <dbReference type="ChEBI" id="CHEBI:37575"/>
        <dbReference type="ChEBI" id="CHEBI:58937"/>
        <dbReference type="ChEBI" id="CHEBI:456216"/>
        <dbReference type="EC" id="2.7.4.16"/>
    </reaction>
</comment>
<evidence type="ECO:0000256" key="3">
    <source>
        <dbReference type="SAM" id="MobiDB-lite"/>
    </source>
</evidence>
<dbReference type="Pfam" id="PF00586">
    <property type="entry name" value="AIRS"/>
    <property type="match status" value="1"/>
</dbReference>
<feature type="binding site" evidence="2">
    <location>
        <position position="70"/>
    </location>
    <ligand>
        <name>Mg(2+)</name>
        <dbReference type="ChEBI" id="CHEBI:18420"/>
        <label>3</label>
    </ligand>
</feature>
<dbReference type="CDD" id="cd02194">
    <property type="entry name" value="ThiL"/>
    <property type="match status" value="1"/>
</dbReference>
<proteinExistence type="inferred from homology"/>
<gene>
    <name evidence="2 6" type="primary">thiL</name>
    <name evidence="6" type="ORF">P7228_00755</name>
</gene>
<dbReference type="EC" id="2.7.4.16" evidence="2"/>
<dbReference type="GO" id="GO:0009030">
    <property type="term" value="F:thiamine-phosphate kinase activity"/>
    <property type="evidence" value="ECO:0007669"/>
    <property type="project" value="UniProtKB-EC"/>
</dbReference>
<keyword evidence="2" id="KW-0479">Metal-binding</keyword>
<keyword evidence="2" id="KW-0547">Nucleotide-binding</keyword>
<evidence type="ECO:0000259" key="5">
    <source>
        <dbReference type="Pfam" id="PF02769"/>
    </source>
</evidence>
<protein>
    <recommendedName>
        <fullName evidence="2">Thiamine-monophosphate kinase</fullName>
        <shortName evidence="2">TMP kinase</shortName>
        <shortName evidence="2">Thiamine-phosphate kinase</shortName>
        <ecNumber evidence="2">2.7.4.16</ecNumber>
    </recommendedName>
</protein>
<feature type="domain" description="PurM-like C-terminal" evidence="5">
    <location>
        <begin position="143"/>
        <end position="251"/>
    </location>
</feature>
<feature type="binding site" evidence="2">
    <location>
        <position position="40"/>
    </location>
    <ligand>
        <name>Mg(2+)</name>
        <dbReference type="ChEBI" id="CHEBI:18420"/>
        <label>4</label>
    </ligand>
</feature>
<feature type="binding site" evidence="2">
    <location>
        <position position="70"/>
    </location>
    <ligand>
        <name>Mg(2+)</name>
        <dbReference type="ChEBI" id="CHEBI:18420"/>
        <label>4</label>
    </ligand>
</feature>
<evidence type="ECO:0000256" key="2">
    <source>
        <dbReference type="HAMAP-Rule" id="MF_02128"/>
    </source>
</evidence>
<feature type="region of interest" description="Disordered" evidence="3">
    <location>
        <begin position="269"/>
        <end position="289"/>
    </location>
</feature>
<keyword evidence="1 2" id="KW-0784">Thiamine biosynthesis</keyword>
<evidence type="ECO:0000259" key="4">
    <source>
        <dbReference type="Pfam" id="PF00586"/>
    </source>
</evidence>
<feature type="domain" description="PurM-like N-terminal" evidence="4">
    <location>
        <begin position="25"/>
        <end position="130"/>
    </location>
</feature>
<keyword evidence="2" id="KW-0067">ATP-binding</keyword>
<reference evidence="6 7" key="1">
    <citation type="submission" date="2023-03" db="EMBL/GenBank/DDBJ databases">
        <title>Altererythrobacter sp. CAU 1644 isolated from sand.</title>
        <authorList>
            <person name="Kim W."/>
        </authorList>
    </citation>
    <scope>NUCLEOTIDE SEQUENCE [LARGE SCALE GENOMIC DNA]</scope>
    <source>
        <strain evidence="6 7">CAU 1644</strain>
    </source>
</reference>
<dbReference type="Proteomes" id="UP001215827">
    <property type="component" value="Chromosome"/>
</dbReference>
<comment type="caution">
    <text evidence="2">Lacks conserved residue(s) required for the propagation of feature annotation.</text>
</comment>
<feature type="binding site" evidence="2">
    <location>
        <position position="49"/>
    </location>
    <ligand>
        <name>substrate</name>
    </ligand>
</feature>
<dbReference type="PIRSF" id="PIRSF005303">
    <property type="entry name" value="Thiam_monoph_kin"/>
    <property type="match status" value="1"/>
</dbReference>
<keyword evidence="2 6" id="KW-0808">Transferase</keyword>
<dbReference type="Gene3D" id="3.30.1330.10">
    <property type="entry name" value="PurM-like, N-terminal domain"/>
    <property type="match status" value="1"/>
</dbReference>
<comment type="miscellaneous">
    <text evidence="2">Reaction mechanism of ThiL seems to utilize a direct, inline transfer of the gamma-phosphate of ATP to TMP rather than a phosphorylated enzyme intermediate.</text>
</comment>
<feature type="binding site" evidence="2">
    <location>
        <position position="139"/>
    </location>
    <ligand>
        <name>ATP</name>
        <dbReference type="ChEBI" id="CHEBI:30616"/>
    </ligand>
</feature>
<dbReference type="InterPro" id="IPR036921">
    <property type="entry name" value="PurM-like_N_sf"/>
</dbReference>
<comment type="pathway">
    <text evidence="2">Cofactor biosynthesis; thiamine diphosphate biosynthesis; thiamine diphosphate from thiamine phosphate: step 1/1.</text>
</comment>
<dbReference type="PANTHER" id="PTHR30270">
    <property type="entry name" value="THIAMINE-MONOPHOSPHATE KINASE"/>
    <property type="match status" value="1"/>
</dbReference>
<sequence>MSGELDFIARLRDLPLHSGARNLEDDCAILEFGSETLVITHDMIAEGTHWRPGQDMADVAWKLVAVNLSDLAAKGAEPVGVLLGHSLGDEDDRFLAGLRDVLETYGVALLGGDTIRSQGSRTIGLTAIGRATHTPVPSRAGAQAGDAVFVTGVLGSAMMGFEALRDGTGEDSTAYRRPRPLLDEGIALAPVATAMMDVSDGLLLDASRLAAASSLTLDLLRDRIPVADATRRDECIRWGDDYQLLFTAPPGADLPVPAVRIGTARGRGDAPLLLDGSPPDQGGKLGYEH</sequence>
<feature type="binding site" evidence="2">
    <location>
        <position position="70"/>
    </location>
    <ligand>
        <name>Mg(2+)</name>
        <dbReference type="ChEBI" id="CHEBI:18420"/>
        <label>2</label>
    </ligand>
</feature>
<evidence type="ECO:0000256" key="1">
    <source>
        <dbReference type="ARBA" id="ARBA00022977"/>
    </source>
</evidence>
<dbReference type="PANTHER" id="PTHR30270:SF0">
    <property type="entry name" value="THIAMINE-MONOPHOSPHATE KINASE"/>
    <property type="match status" value="1"/>
</dbReference>
<feature type="binding site" evidence="2">
    <location>
        <position position="42"/>
    </location>
    <ligand>
        <name>Mg(2+)</name>
        <dbReference type="ChEBI" id="CHEBI:18420"/>
        <label>1</label>
    </ligand>
</feature>
<feature type="binding site" evidence="2">
    <location>
        <position position="26"/>
    </location>
    <ligand>
        <name>Mg(2+)</name>
        <dbReference type="ChEBI" id="CHEBI:18420"/>
        <label>3</label>
    </ligand>
</feature>
<dbReference type="SUPFAM" id="SSF56042">
    <property type="entry name" value="PurM C-terminal domain-like"/>
    <property type="match status" value="1"/>
</dbReference>
<evidence type="ECO:0000313" key="6">
    <source>
        <dbReference type="EMBL" id="WFL78992.1"/>
    </source>
</evidence>
<dbReference type="EMBL" id="CP121106">
    <property type="protein sequence ID" value="WFL78992.1"/>
    <property type="molecule type" value="Genomic_DNA"/>
</dbReference>
<feature type="binding site" evidence="2">
    <location>
        <position position="199"/>
    </location>
    <ligand>
        <name>ATP</name>
        <dbReference type="ChEBI" id="CHEBI:30616"/>
    </ligand>
</feature>
<feature type="binding site" evidence="2">
    <location>
        <begin position="112"/>
        <end position="113"/>
    </location>
    <ligand>
        <name>ATP</name>
        <dbReference type="ChEBI" id="CHEBI:30616"/>
    </ligand>
</feature>
<feature type="binding site" evidence="2">
    <location>
        <position position="200"/>
    </location>
    <ligand>
        <name>Mg(2+)</name>
        <dbReference type="ChEBI" id="CHEBI:18420"/>
        <label>5</label>
    </ligand>
</feature>
<dbReference type="HAMAP" id="MF_02128">
    <property type="entry name" value="TMP_kinase"/>
    <property type="match status" value="1"/>
</dbReference>
<dbReference type="Gene3D" id="3.90.650.10">
    <property type="entry name" value="PurM-like C-terminal domain"/>
    <property type="match status" value="1"/>
</dbReference>
<name>A0ABY8FVX6_9SPHN</name>
<dbReference type="InterPro" id="IPR006283">
    <property type="entry name" value="ThiL-like"/>
</dbReference>
<keyword evidence="2" id="KW-0460">Magnesium</keyword>
<feature type="binding site" evidence="2">
    <location>
        <position position="42"/>
    </location>
    <ligand>
        <name>Mg(2+)</name>
        <dbReference type="ChEBI" id="CHEBI:18420"/>
        <label>2</label>
    </ligand>
</feature>
<feature type="binding site" evidence="2">
    <location>
        <position position="113"/>
    </location>
    <ligand>
        <name>Mg(2+)</name>
        <dbReference type="ChEBI" id="CHEBI:18420"/>
        <label>1</label>
    </ligand>
</feature>
<dbReference type="Pfam" id="PF02769">
    <property type="entry name" value="AIRS_C"/>
    <property type="match status" value="1"/>
</dbReference>
<feature type="binding site" evidence="2">
    <location>
        <position position="26"/>
    </location>
    <ligand>
        <name>Mg(2+)</name>
        <dbReference type="ChEBI" id="CHEBI:18420"/>
        <label>4</label>
    </ligand>
</feature>
<feature type="binding site" evidence="2">
    <location>
        <position position="197"/>
    </location>
    <ligand>
        <name>Mg(2+)</name>
        <dbReference type="ChEBI" id="CHEBI:18420"/>
        <label>3</label>
    </ligand>
</feature>
<comment type="function">
    <text evidence="2">Catalyzes the ATP-dependent phosphorylation of thiamine-monophosphate (TMP) to form thiamine-pyrophosphate (TPP), the active form of vitamin B1.</text>
</comment>
<organism evidence="6 7">
    <name type="scientific">Altererythrobacter arenosus</name>
    <dbReference type="NCBI Taxonomy" id="3032592"/>
    <lineage>
        <taxon>Bacteria</taxon>
        <taxon>Pseudomonadati</taxon>
        <taxon>Pseudomonadota</taxon>
        <taxon>Alphaproteobacteria</taxon>
        <taxon>Sphingomonadales</taxon>
        <taxon>Erythrobacteraceae</taxon>
        <taxon>Altererythrobacter</taxon>
    </lineage>
</organism>
<dbReference type="InterPro" id="IPR036676">
    <property type="entry name" value="PurM-like_C_sf"/>
</dbReference>
<evidence type="ECO:0000313" key="7">
    <source>
        <dbReference type="Proteomes" id="UP001215827"/>
    </source>
</evidence>